<dbReference type="OrthoDB" id="10267969at2759"/>
<dbReference type="Pfam" id="PF04117">
    <property type="entry name" value="Mpv17_PMP22"/>
    <property type="match status" value="1"/>
</dbReference>
<comment type="caution">
    <text evidence="8">The sequence shown here is derived from an EMBL/GenBank/DDBJ whole genome shotgun (WGS) entry which is preliminary data.</text>
</comment>
<dbReference type="PANTHER" id="PTHR11266:SF81">
    <property type="entry name" value="GH12661P-RELATED"/>
    <property type="match status" value="1"/>
</dbReference>
<organism evidence="8 9">
    <name type="scientific">Homarus americanus</name>
    <name type="common">American lobster</name>
    <dbReference type="NCBI Taxonomy" id="6706"/>
    <lineage>
        <taxon>Eukaryota</taxon>
        <taxon>Metazoa</taxon>
        <taxon>Ecdysozoa</taxon>
        <taxon>Arthropoda</taxon>
        <taxon>Crustacea</taxon>
        <taxon>Multicrustacea</taxon>
        <taxon>Malacostraca</taxon>
        <taxon>Eumalacostraca</taxon>
        <taxon>Eucarida</taxon>
        <taxon>Decapoda</taxon>
        <taxon>Pleocyemata</taxon>
        <taxon>Astacidea</taxon>
        <taxon>Nephropoidea</taxon>
        <taxon>Nephropidae</taxon>
        <taxon>Homarus</taxon>
    </lineage>
</organism>
<evidence type="ECO:0000256" key="7">
    <source>
        <dbReference type="SAM" id="SignalP"/>
    </source>
</evidence>
<evidence type="ECO:0000256" key="2">
    <source>
        <dbReference type="ARBA" id="ARBA00006824"/>
    </source>
</evidence>
<feature type="signal peptide" evidence="7">
    <location>
        <begin position="1"/>
        <end position="22"/>
    </location>
</feature>
<dbReference type="GO" id="GO:0061668">
    <property type="term" value="P:mitochondrial ribosome assembly"/>
    <property type="evidence" value="ECO:0007669"/>
    <property type="project" value="TreeGrafter"/>
</dbReference>
<feature type="transmembrane region" description="Helical" evidence="6">
    <location>
        <begin position="98"/>
        <end position="115"/>
    </location>
</feature>
<reference evidence="8" key="1">
    <citation type="journal article" date="2021" name="Sci. Adv.">
        <title>The American lobster genome reveals insights on longevity, neural, and immune adaptations.</title>
        <authorList>
            <person name="Polinski J.M."/>
            <person name="Zimin A.V."/>
            <person name="Clark K.F."/>
            <person name="Kohn A.B."/>
            <person name="Sadowski N."/>
            <person name="Timp W."/>
            <person name="Ptitsyn A."/>
            <person name="Khanna P."/>
            <person name="Romanova D.Y."/>
            <person name="Williams P."/>
            <person name="Greenwood S.J."/>
            <person name="Moroz L.L."/>
            <person name="Walt D.R."/>
            <person name="Bodnar A.G."/>
        </authorList>
    </citation>
    <scope>NUCLEOTIDE SEQUENCE</scope>
    <source>
        <strain evidence="8">GMGI-L3</strain>
    </source>
</reference>
<evidence type="ECO:0000256" key="6">
    <source>
        <dbReference type="RuleBase" id="RU363053"/>
    </source>
</evidence>
<dbReference type="GO" id="GO:0016020">
    <property type="term" value="C:membrane"/>
    <property type="evidence" value="ECO:0007669"/>
    <property type="project" value="UniProtKB-SubCell"/>
</dbReference>
<evidence type="ECO:0000256" key="3">
    <source>
        <dbReference type="ARBA" id="ARBA00022692"/>
    </source>
</evidence>
<dbReference type="EMBL" id="JAHLQT010044465">
    <property type="protein sequence ID" value="KAG7154318.1"/>
    <property type="molecule type" value="Genomic_DNA"/>
</dbReference>
<keyword evidence="9" id="KW-1185">Reference proteome</keyword>
<dbReference type="Proteomes" id="UP000747542">
    <property type="component" value="Unassembled WGS sequence"/>
</dbReference>
<comment type="subcellular location">
    <subcellularLocation>
        <location evidence="1">Membrane</location>
        <topology evidence="1">Multi-pass membrane protein</topology>
    </subcellularLocation>
</comment>
<comment type="similarity">
    <text evidence="2 6">Belongs to the peroxisomal membrane protein PXMP2/4 family.</text>
</comment>
<dbReference type="PANTHER" id="PTHR11266">
    <property type="entry name" value="PEROXISOMAL MEMBRANE PROTEIN 2, PXMP2 MPV17"/>
    <property type="match status" value="1"/>
</dbReference>
<dbReference type="InterPro" id="IPR007248">
    <property type="entry name" value="Mpv17_PMP22"/>
</dbReference>
<feature type="chain" id="PRO_5035261339" evidence="7">
    <location>
        <begin position="23"/>
        <end position="193"/>
    </location>
</feature>
<evidence type="ECO:0000256" key="5">
    <source>
        <dbReference type="ARBA" id="ARBA00023136"/>
    </source>
</evidence>
<evidence type="ECO:0000313" key="8">
    <source>
        <dbReference type="EMBL" id="KAG7154318.1"/>
    </source>
</evidence>
<name>A0A8J5JHD6_HOMAM</name>
<keyword evidence="4 6" id="KW-1133">Transmembrane helix</keyword>
<evidence type="ECO:0000256" key="1">
    <source>
        <dbReference type="ARBA" id="ARBA00004141"/>
    </source>
</evidence>
<feature type="transmembrane region" description="Helical" evidence="6">
    <location>
        <begin position="12"/>
        <end position="31"/>
    </location>
</feature>
<keyword evidence="5 6" id="KW-0472">Membrane</keyword>
<feature type="transmembrane region" description="Helical" evidence="6">
    <location>
        <begin position="59"/>
        <end position="77"/>
    </location>
</feature>
<accession>A0A8J5JHD6</accession>
<dbReference type="AlphaFoldDB" id="A0A8J5JHD6"/>
<evidence type="ECO:0000256" key="4">
    <source>
        <dbReference type="ARBA" id="ARBA00022989"/>
    </source>
</evidence>
<gene>
    <name evidence="8" type="primary">mpv17l2-L1</name>
    <name evidence="8" type="ORF">Hamer_G017508</name>
</gene>
<dbReference type="GO" id="GO:0005739">
    <property type="term" value="C:mitochondrion"/>
    <property type="evidence" value="ECO:0007669"/>
    <property type="project" value="TreeGrafter"/>
</dbReference>
<protein>
    <submittedName>
        <fullName evidence="8">Mpv17-like protein 2-like 1</fullName>
    </submittedName>
</protein>
<evidence type="ECO:0000313" key="9">
    <source>
        <dbReference type="Proteomes" id="UP000747542"/>
    </source>
</evidence>
<keyword evidence="3 6" id="KW-0812">Transmembrane</keyword>
<keyword evidence="7" id="KW-0732">Signal</keyword>
<feature type="transmembrane region" description="Helical" evidence="6">
    <location>
        <begin position="159"/>
        <end position="176"/>
    </location>
</feature>
<sequence length="193" mass="22287">MFRRAWHVWSKLFGRYLWVTNTVSSGALLAIGDGIQQNVEHTRGVNITPGYDWGRTGRLFLVGLSLGPPHHLFYLWLDKVLPKKNAKVIFKKIMADQFIGAPLFAVIFFLGAGLLEGRTLNESWQEFKEKFPTVYAFDWFIWPPSQAINFYFVPTQYRVLYINGVTVVWDIFLSHMKHMDQVTKKTQVTAVTA</sequence>
<proteinExistence type="inferred from homology"/>